<feature type="coiled-coil region" evidence="5">
    <location>
        <begin position="227"/>
        <end position="268"/>
    </location>
</feature>
<accession>A0AA89C321</accession>
<dbReference type="InterPro" id="IPR000315">
    <property type="entry name" value="Znf_B-box"/>
</dbReference>
<feature type="domain" description="B box-type" evidence="7">
    <location>
        <begin position="97"/>
        <end position="147"/>
    </location>
</feature>
<evidence type="ECO:0000256" key="2">
    <source>
        <dbReference type="ARBA" id="ARBA00022771"/>
    </source>
</evidence>
<keyword evidence="1" id="KW-0479">Metal-binding</keyword>
<reference evidence="8" key="1">
    <citation type="submission" date="2019-08" db="EMBL/GenBank/DDBJ databases">
        <title>The improved chromosome-level genome for the pearl oyster Pinctada fucata martensii using PacBio sequencing and Hi-C.</title>
        <authorList>
            <person name="Zheng Z."/>
        </authorList>
    </citation>
    <scope>NUCLEOTIDE SEQUENCE</scope>
    <source>
        <strain evidence="8">ZZ-2019</strain>
        <tissue evidence="8">Adductor muscle</tissue>
    </source>
</reference>
<keyword evidence="2 4" id="KW-0863">Zinc-finger</keyword>
<evidence type="ECO:0000313" key="9">
    <source>
        <dbReference type="Proteomes" id="UP001186944"/>
    </source>
</evidence>
<comment type="caution">
    <text evidence="8">The sequence shown here is derived from an EMBL/GenBank/DDBJ whole genome shotgun (WGS) entry which is preliminary data.</text>
</comment>
<dbReference type="InterPro" id="IPR011044">
    <property type="entry name" value="Quino_amine_DH_bsu"/>
</dbReference>
<keyword evidence="3" id="KW-0862">Zinc</keyword>
<dbReference type="Pfam" id="PF13445">
    <property type="entry name" value="zf-RING_UBOX"/>
    <property type="match status" value="1"/>
</dbReference>
<dbReference type="GO" id="GO:0008270">
    <property type="term" value="F:zinc ion binding"/>
    <property type="evidence" value="ECO:0007669"/>
    <property type="project" value="UniProtKB-KW"/>
</dbReference>
<evidence type="ECO:0000256" key="4">
    <source>
        <dbReference type="PROSITE-ProRule" id="PRU00024"/>
    </source>
</evidence>
<dbReference type="AlphaFoldDB" id="A0AA89C321"/>
<dbReference type="PROSITE" id="PS50089">
    <property type="entry name" value="ZF_RING_2"/>
    <property type="match status" value="1"/>
</dbReference>
<gene>
    <name evidence="8" type="ORF">FSP39_023405</name>
</gene>
<evidence type="ECO:0000256" key="3">
    <source>
        <dbReference type="ARBA" id="ARBA00022833"/>
    </source>
</evidence>
<keyword evidence="5" id="KW-0175">Coiled coil</keyword>
<protein>
    <submittedName>
        <fullName evidence="8">Uncharacterized protein</fullName>
    </submittedName>
</protein>
<dbReference type="EMBL" id="VSWD01000005">
    <property type="protein sequence ID" value="KAK3103981.1"/>
    <property type="molecule type" value="Genomic_DNA"/>
</dbReference>
<name>A0AA89C321_PINIB</name>
<evidence type="ECO:0000256" key="5">
    <source>
        <dbReference type="SAM" id="Coils"/>
    </source>
</evidence>
<dbReference type="PROSITE" id="PS00518">
    <property type="entry name" value="ZF_RING_1"/>
    <property type="match status" value="1"/>
</dbReference>
<feature type="domain" description="B box-type" evidence="7">
    <location>
        <begin position="166"/>
        <end position="195"/>
    </location>
</feature>
<evidence type="ECO:0000259" key="7">
    <source>
        <dbReference type="PROSITE" id="PS50119"/>
    </source>
</evidence>
<organism evidence="8 9">
    <name type="scientific">Pinctada imbricata</name>
    <name type="common">Atlantic pearl-oyster</name>
    <name type="synonym">Pinctada martensii</name>
    <dbReference type="NCBI Taxonomy" id="66713"/>
    <lineage>
        <taxon>Eukaryota</taxon>
        <taxon>Metazoa</taxon>
        <taxon>Spiralia</taxon>
        <taxon>Lophotrochozoa</taxon>
        <taxon>Mollusca</taxon>
        <taxon>Bivalvia</taxon>
        <taxon>Autobranchia</taxon>
        <taxon>Pteriomorphia</taxon>
        <taxon>Pterioida</taxon>
        <taxon>Pterioidea</taxon>
        <taxon>Pteriidae</taxon>
        <taxon>Pinctada</taxon>
    </lineage>
</organism>
<evidence type="ECO:0000256" key="1">
    <source>
        <dbReference type="ARBA" id="ARBA00022723"/>
    </source>
</evidence>
<proteinExistence type="predicted"/>
<sequence>MASLHDAQVNLTTCSICFETFKKPKHLPCLHTFCEECISNYISSVFIKEGKNSFTEISCPLCRLKVVKPEHINAEDWGKNLPSNHLIINVMDCERLNKEKLCNPCERENESESATRWCVECRDMLCEKCAKTHAKLRVTMSHKVVSLSELSENSPITNSSCVASYCEKHQQKILEAYCSDHGVACCISCVTIEHRKCDNVGTIESVAKEVRESKKLVDLEKFFLKSNEKMEKMIDATKQNLEEVSLQYEDHEQEIEKTYIRLQKLLENGKEKSLKELTAVRKEVEPKIESTRDEYICQKSVINNCLNVVQHGLQFASDAQLLIEVQKLFEQKSNLKDYINNATSHHSSYKIEFQESFEASNVESKLQCLGSTSCLQTHMFFPDVDMLKGTPKLIRSFEVNKTYFFGGIVLEDDTLLISTYTDKKLELFSADGKSLSHLEFDERPFDVAMHENCRNGVVSSWEGRCITLFEMADEKLLKKNAKQFNSCCGSVRYKNDQVFVACQSVIMIVNGYTGDSVRTLSLVFGSAQFLELDLINSLVYYSSYGKVNYASFDGSKKGILFNNGLDVSQAASIVLDFEQNIYIMDFGTKKL</sequence>
<dbReference type="InterPro" id="IPR001841">
    <property type="entry name" value="Znf_RING"/>
</dbReference>
<dbReference type="SUPFAM" id="SSF57850">
    <property type="entry name" value="RING/U-box"/>
    <property type="match status" value="1"/>
</dbReference>
<dbReference type="InterPro" id="IPR047153">
    <property type="entry name" value="TRIM45/56/19-like"/>
</dbReference>
<dbReference type="Gene3D" id="3.30.40.10">
    <property type="entry name" value="Zinc/RING finger domain, C3HC4 (zinc finger)"/>
    <property type="match status" value="1"/>
</dbReference>
<evidence type="ECO:0000259" key="6">
    <source>
        <dbReference type="PROSITE" id="PS50089"/>
    </source>
</evidence>
<dbReference type="InterPro" id="IPR027370">
    <property type="entry name" value="Znf-RING_euk"/>
</dbReference>
<dbReference type="SUPFAM" id="SSF57845">
    <property type="entry name" value="B-box zinc-binding domain"/>
    <property type="match status" value="1"/>
</dbReference>
<evidence type="ECO:0000313" key="8">
    <source>
        <dbReference type="EMBL" id="KAK3103981.1"/>
    </source>
</evidence>
<dbReference type="InterPro" id="IPR017907">
    <property type="entry name" value="Znf_RING_CS"/>
</dbReference>
<dbReference type="SUPFAM" id="SSF50969">
    <property type="entry name" value="YVTN repeat-like/Quinoprotein amine dehydrogenase"/>
    <property type="match status" value="1"/>
</dbReference>
<dbReference type="Proteomes" id="UP001186944">
    <property type="component" value="Unassembled WGS sequence"/>
</dbReference>
<dbReference type="PROSITE" id="PS50119">
    <property type="entry name" value="ZF_BBOX"/>
    <property type="match status" value="2"/>
</dbReference>
<dbReference type="PANTHER" id="PTHR25462:SF296">
    <property type="entry name" value="MEIOTIC P26, ISOFORM F"/>
    <property type="match status" value="1"/>
</dbReference>
<dbReference type="Gene3D" id="3.30.160.60">
    <property type="entry name" value="Classic Zinc Finger"/>
    <property type="match status" value="1"/>
</dbReference>
<feature type="domain" description="RING-type" evidence="6">
    <location>
        <begin position="14"/>
        <end position="63"/>
    </location>
</feature>
<dbReference type="InterPro" id="IPR013083">
    <property type="entry name" value="Znf_RING/FYVE/PHD"/>
</dbReference>
<dbReference type="SMART" id="SM00184">
    <property type="entry name" value="RING"/>
    <property type="match status" value="1"/>
</dbReference>
<keyword evidence="9" id="KW-1185">Reference proteome</keyword>
<dbReference type="PANTHER" id="PTHR25462">
    <property type="entry name" value="BONUS, ISOFORM C-RELATED"/>
    <property type="match status" value="1"/>
</dbReference>